<accession>A0A2C5YYD2</accession>
<sequence>MSMLRPITLYPLLLLVLGRAAAAPPASVPLVATSPPPPPSSASPTRAPAAWPNKPKFVQAELQNVHSLASGPFLQLIKFALGNQVMTGVFDTGSSDVVSPVTDSILCKDALQQCDSNAASKFVAGSFDPGMASAREIGVPYNHSFGQEAGVTGRYFETMAKVGDGEVSLQVAAINGGKLRRQEFLFSIFGVGPIQGEDSQPREYLNLPAKMKSAGITTSNVFSVWTNDFRTGNGTVVFGGVDLAKFEGDKLKFLPLERTTDGSLPAFVTQMSSVRFKLAKTKAKRSGTVSARNNKNLHPDSKKKADAEANKKVSNNGNAQKANQGNAAVSDNLVPNGGFALFETATSGMSLPKPALEAVAKMLNTSITKEGDLGLTDCGLINRESMLIFGFDNDRAMINVPLDTLSLPRQFLNGTDKCQLFIGTDENELSILGAAFLQNVYVTFDMDRQAMHVAQAKVNVTESNVKEFKLQEHVEEPVFDDDKNKGGKGEKKKGKNPDDGTQNQRDKKSQSQEDNQDGVEENNIKSFSALNEEQDDNQGVLKQIGRGEWRGGNSYAGSANIIRRPRVVKKALRYR</sequence>
<name>A0A2C5YYD2_9HYPO</name>
<keyword evidence="7" id="KW-1185">Reference proteome</keyword>
<dbReference type="Gene3D" id="2.40.70.10">
    <property type="entry name" value="Acid Proteases"/>
    <property type="match status" value="2"/>
</dbReference>
<dbReference type="OrthoDB" id="771136at2759"/>
<evidence type="ECO:0000256" key="4">
    <source>
        <dbReference type="SAM" id="SignalP"/>
    </source>
</evidence>
<feature type="region of interest" description="Disordered" evidence="3">
    <location>
        <begin position="471"/>
        <end position="557"/>
    </location>
</feature>
<proteinExistence type="inferred from homology"/>
<feature type="compositionally biased region" description="Low complexity" evidence="3">
    <location>
        <begin position="315"/>
        <end position="328"/>
    </location>
</feature>
<evidence type="ECO:0000256" key="2">
    <source>
        <dbReference type="PIRSR" id="PIRSR601461-2"/>
    </source>
</evidence>
<feature type="chain" id="PRO_5013152163" description="Peptidase A1 domain-containing protein" evidence="4">
    <location>
        <begin position="23"/>
        <end position="575"/>
    </location>
</feature>
<feature type="compositionally biased region" description="Basic and acidic residues" evidence="3">
    <location>
        <begin position="471"/>
        <end position="489"/>
    </location>
</feature>
<feature type="region of interest" description="Disordered" evidence="3">
    <location>
        <begin position="285"/>
        <end position="329"/>
    </location>
</feature>
<keyword evidence="4" id="KW-0732">Signal</keyword>
<evidence type="ECO:0000256" key="1">
    <source>
        <dbReference type="ARBA" id="ARBA00007447"/>
    </source>
</evidence>
<dbReference type="GO" id="GO:0000324">
    <property type="term" value="C:fungal-type vacuole"/>
    <property type="evidence" value="ECO:0007669"/>
    <property type="project" value="TreeGrafter"/>
</dbReference>
<comment type="similarity">
    <text evidence="1">Belongs to the peptidase A1 family.</text>
</comment>
<evidence type="ECO:0000256" key="3">
    <source>
        <dbReference type="SAM" id="MobiDB-lite"/>
    </source>
</evidence>
<dbReference type="GO" id="GO:0006508">
    <property type="term" value="P:proteolysis"/>
    <property type="evidence" value="ECO:0007669"/>
    <property type="project" value="InterPro"/>
</dbReference>
<gene>
    <name evidence="6" type="ORF">CDD82_5875</name>
</gene>
<feature type="domain" description="Peptidase A1" evidence="5">
    <location>
        <begin position="73"/>
        <end position="454"/>
    </location>
</feature>
<keyword evidence="2" id="KW-1015">Disulfide bond</keyword>
<feature type="signal peptide" evidence="4">
    <location>
        <begin position="1"/>
        <end position="22"/>
    </location>
</feature>
<dbReference type="Pfam" id="PF00026">
    <property type="entry name" value="Asp"/>
    <property type="match status" value="2"/>
</dbReference>
<dbReference type="AlphaFoldDB" id="A0A2C5YYD2"/>
<dbReference type="SUPFAM" id="SSF50630">
    <property type="entry name" value="Acid proteases"/>
    <property type="match status" value="1"/>
</dbReference>
<organism evidence="6 7">
    <name type="scientific">Ophiocordyceps australis</name>
    <dbReference type="NCBI Taxonomy" id="1399860"/>
    <lineage>
        <taxon>Eukaryota</taxon>
        <taxon>Fungi</taxon>
        <taxon>Dikarya</taxon>
        <taxon>Ascomycota</taxon>
        <taxon>Pezizomycotina</taxon>
        <taxon>Sordariomycetes</taxon>
        <taxon>Hypocreomycetidae</taxon>
        <taxon>Hypocreales</taxon>
        <taxon>Ophiocordycipitaceae</taxon>
        <taxon>Ophiocordyceps</taxon>
    </lineage>
</organism>
<dbReference type="InterPro" id="IPR001461">
    <property type="entry name" value="Aspartic_peptidase_A1"/>
</dbReference>
<dbReference type="InterPro" id="IPR033121">
    <property type="entry name" value="PEPTIDASE_A1"/>
</dbReference>
<feature type="compositionally biased region" description="Basic and acidic residues" evidence="3">
    <location>
        <begin position="297"/>
        <end position="311"/>
    </location>
</feature>
<comment type="caution">
    <text evidence="6">The sequence shown here is derived from an EMBL/GenBank/DDBJ whole genome shotgun (WGS) entry which is preliminary data.</text>
</comment>
<dbReference type="PRINTS" id="PR00792">
    <property type="entry name" value="PEPSIN"/>
</dbReference>
<feature type="disulfide bond" evidence="2">
    <location>
        <begin position="378"/>
        <end position="418"/>
    </location>
</feature>
<dbReference type="PANTHER" id="PTHR47966:SF51">
    <property type="entry name" value="BETA-SITE APP-CLEAVING ENZYME, ISOFORM A-RELATED"/>
    <property type="match status" value="1"/>
</dbReference>
<dbReference type="EMBL" id="NJEU01000569">
    <property type="protein sequence ID" value="PHH72633.1"/>
    <property type="molecule type" value="Genomic_DNA"/>
</dbReference>
<dbReference type="PANTHER" id="PTHR47966">
    <property type="entry name" value="BETA-SITE APP-CLEAVING ENZYME, ISOFORM A-RELATED"/>
    <property type="match status" value="1"/>
</dbReference>
<dbReference type="PROSITE" id="PS51767">
    <property type="entry name" value="PEPTIDASE_A1"/>
    <property type="match status" value="1"/>
</dbReference>
<dbReference type="InterPro" id="IPR021109">
    <property type="entry name" value="Peptidase_aspartic_dom_sf"/>
</dbReference>
<dbReference type="Proteomes" id="UP000224854">
    <property type="component" value="Unassembled WGS sequence"/>
</dbReference>
<reference evidence="6 7" key="1">
    <citation type="submission" date="2017-06" db="EMBL/GenBank/DDBJ databases">
        <title>Ant-infecting Ophiocordyceps genomes reveal a high diversity of potential behavioral manipulation genes and a possible major role for enterotoxins.</title>
        <authorList>
            <person name="De Bekker C."/>
            <person name="Evans H.C."/>
            <person name="Brachmann A."/>
            <person name="Hughes D.P."/>
        </authorList>
    </citation>
    <scope>NUCLEOTIDE SEQUENCE [LARGE SCALE GENOMIC DNA]</scope>
    <source>
        <strain evidence="6 7">1348a</strain>
    </source>
</reference>
<feature type="compositionally biased region" description="Polar residues" evidence="3">
    <location>
        <begin position="287"/>
        <end position="296"/>
    </location>
</feature>
<evidence type="ECO:0000313" key="6">
    <source>
        <dbReference type="EMBL" id="PHH72633.1"/>
    </source>
</evidence>
<evidence type="ECO:0000313" key="7">
    <source>
        <dbReference type="Proteomes" id="UP000224854"/>
    </source>
</evidence>
<dbReference type="GO" id="GO:0004190">
    <property type="term" value="F:aspartic-type endopeptidase activity"/>
    <property type="evidence" value="ECO:0007669"/>
    <property type="project" value="InterPro"/>
</dbReference>
<evidence type="ECO:0000259" key="5">
    <source>
        <dbReference type="PROSITE" id="PS51767"/>
    </source>
</evidence>
<protein>
    <recommendedName>
        <fullName evidence="5">Peptidase A1 domain-containing protein</fullName>
    </recommendedName>
</protein>